<dbReference type="GO" id="GO:0016042">
    <property type="term" value="P:lipid catabolic process"/>
    <property type="evidence" value="ECO:0007669"/>
    <property type="project" value="UniProtKB-KW"/>
</dbReference>
<evidence type="ECO:0000256" key="4">
    <source>
        <dbReference type="ARBA" id="ARBA00023098"/>
    </source>
</evidence>
<protein>
    <submittedName>
        <fullName evidence="5">Phospholipase A1-Ibeta2, chloroplastic-like</fullName>
    </submittedName>
</protein>
<sequence length="73" mass="8480">MGRRDIVIALRGMSTCLEWVENFRMELVPIDDEDELVEEEDDELRDNVPKVECGFPVACTRRHGGTSRACRRR</sequence>
<dbReference type="PANTHER" id="PTHR31403">
    <property type="entry name" value="PHOSPHOLIPASE A1-IBETA2, CHLOROPLASTIC"/>
    <property type="match status" value="1"/>
</dbReference>
<keyword evidence="3" id="KW-0442">Lipid degradation</keyword>
<dbReference type="InterPro" id="IPR029058">
    <property type="entry name" value="AB_hydrolase_fold"/>
</dbReference>
<evidence type="ECO:0000256" key="3">
    <source>
        <dbReference type="ARBA" id="ARBA00022963"/>
    </source>
</evidence>
<keyword evidence="4" id="KW-0443">Lipid metabolism</keyword>
<proteinExistence type="inferred from homology"/>
<evidence type="ECO:0000256" key="2">
    <source>
        <dbReference type="ARBA" id="ARBA00022801"/>
    </source>
</evidence>
<reference evidence="5 6" key="1">
    <citation type="submission" date="2023-10" db="EMBL/GenBank/DDBJ databases">
        <title>Chromosome-scale genome assembly provides insights into flower coloration mechanisms of Canna indica.</title>
        <authorList>
            <person name="Li C."/>
        </authorList>
    </citation>
    <scope>NUCLEOTIDE SEQUENCE [LARGE SCALE GENOMIC DNA]</scope>
    <source>
        <tissue evidence="5">Flower</tissue>
    </source>
</reference>
<evidence type="ECO:0000313" key="5">
    <source>
        <dbReference type="EMBL" id="WOK97713.1"/>
    </source>
</evidence>
<gene>
    <name evidence="5" type="ORF">Cni_G06421</name>
</gene>
<organism evidence="5 6">
    <name type="scientific">Canna indica</name>
    <name type="common">Indian-shot</name>
    <dbReference type="NCBI Taxonomy" id="4628"/>
    <lineage>
        <taxon>Eukaryota</taxon>
        <taxon>Viridiplantae</taxon>
        <taxon>Streptophyta</taxon>
        <taxon>Embryophyta</taxon>
        <taxon>Tracheophyta</taxon>
        <taxon>Spermatophyta</taxon>
        <taxon>Magnoliopsida</taxon>
        <taxon>Liliopsida</taxon>
        <taxon>Zingiberales</taxon>
        <taxon>Cannaceae</taxon>
        <taxon>Canna</taxon>
    </lineage>
</organism>
<evidence type="ECO:0000256" key="1">
    <source>
        <dbReference type="ARBA" id="ARBA00010701"/>
    </source>
</evidence>
<dbReference type="Proteomes" id="UP001327560">
    <property type="component" value="Chromosome 2"/>
</dbReference>
<dbReference type="Gene3D" id="3.40.50.1820">
    <property type="entry name" value="alpha/beta hydrolase"/>
    <property type="match status" value="1"/>
</dbReference>
<accession>A0AAQ3JWZ3</accession>
<dbReference type="AlphaFoldDB" id="A0AAQ3JWZ3"/>
<evidence type="ECO:0000313" key="6">
    <source>
        <dbReference type="Proteomes" id="UP001327560"/>
    </source>
</evidence>
<dbReference type="EMBL" id="CP136891">
    <property type="protein sequence ID" value="WOK97713.1"/>
    <property type="molecule type" value="Genomic_DNA"/>
</dbReference>
<keyword evidence="6" id="KW-1185">Reference proteome</keyword>
<name>A0AAQ3JWZ3_9LILI</name>
<dbReference type="PANTHER" id="PTHR31403:SF65">
    <property type="entry name" value="OS08G0143600 PROTEIN"/>
    <property type="match status" value="1"/>
</dbReference>
<dbReference type="GO" id="GO:0004620">
    <property type="term" value="F:phospholipase activity"/>
    <property type="evidence" value="ECO:0007669"/>
    <property type="project" value="TreeGrafter"/>
</dbReference>
<keyword evidence="2" id="KW-0378">Hydrolase</keyword>
<comment type="similarity">
    <text evidence="1">Belongs to the AB hydrolase superfamily. Lipase family.</text>
</comment>